<gene>
    <name evidence="2" type="primary">pglJ</name>
    <name evidence="2" type="ORF">A1019T_02315</name>
</gene>
<dbReference type="AlphaFoldDB" id="A0A1R4EIH8"/>
<protein>
    <submittedName>
        <fullName evidence="2">N-acetylgalactosamine-N, N'-diacetylbacillosaminyl-diphospho-undecaprenol 4-alpha-N-acetylgalactosaminyltransferase</fullName>
        <ecNumber evidence="2">2.4.1.291</ecNumber>
    </submittedName>
</protein>
<dbReference type="GO" id="GO:0016757">
    <property type="term" value="F:glycosyltransferase activity"/>
    <property type="evidence" value="ECO:0007669"/>
    <property type="project" value="UniProtKB-KW"/>
</dbReference>
<dbReference type="Pfam" id="PF00534">
    <property type="entry name" value="Glycos_transf_1"/>
    <property type="match status" value="1"/>
</dbReference>
<keyword evidence="2" id="KW-0328">Glycosyltransferase</keyword>
<evidence type="ECO:0000313" key="3">
    <source>
        <dbReference type="Proteomes" id="UP000188169"/>
    </source>
</evidence>
<keyword evidence="2" id="KW-0808">Transferase</keyword>
<dbReference type="CDD" id="cd03811">
    <property type="entry name" value="GT4_GT28_WabH-like"/>
    <property type="match status" value="1"/>
</dbReference>
<sequence length="354" mass="39856">MMQRIVVLVINCLQGGGAERAVLTLGRGFYDLGFEVHIIRFKSIVEYELSDKLNYHHVDYEPYRLIPNHKFRYKVFAKKIDHYINKNIGQPFMILSNLDRVDRVMRFSKLPNIFHIIHNNLSKKIATLNDDKLKSLSDLRDVYSKHPCICVSHGVEQDLNKSLGLTNTKTIYNPIDSHQIKLLGQQQNPGELGDYILHVGSFKKQKAHDVLIKAYAKTDMSLPLVLLGKGKLLQQIKDLVSSLGLDDKVKFIGFHNNPYPYIKNAKVMVLSSKFEGFGLVIAEALVLDTPVISTDCPSGPNELLPENNLVPVGDVDALAQKIKAAMTSPTDYIVPFDTKFLPVNIAAQYIDLVS</sequence>
<accession>A0A1R4EIH8</accession>
<reference evidence="3" key="1">
    <citation type="submission" date="2017-02" db="EMBL/GenBank/DDBJ databases">
        <authorList>
            <person name="Mornico D."/>
        </authorList>
    </citation>
    <scope>NUCLEOTIDE SEQUENCE [LARGE SCALE GENOMIC DNA]</scope>
</reference>
<dbReference type="PANTHER" id="PTHR12526:SF638">
    <property type="entry name" value="SPORE COAT PROTEIN SA"/>
    <property type="match status" value="1"/>
</dbReference>
<dbReference type="Proteomes" id="UP000188169">
    <property type="component" value="Unassembled WGS sequence"/>
</dbReference>
<dbReference type="Gene3D" id="3.40.50.2000">
    <property type="entry name" value="Glycogen Phosphorylase B"/>
    <property type="match status" value="2"/>
</dbReference>
<dbReference type="InterPro" id="IPR001296">
    <property type="entry name" value="Glyco_trans_1"/>
</dbReference>
<dbReference type="EC" id="2.4.1.291" evidence="2"/>
<dbReference type="SUPFAM" id="SSF53756">
    <property type="entry name" value="UDP-Glycosyltransferase/glycogen phosphorylase"/>
    <property type="match status" value="1"/>
</dbReference>
<evidence type="ECO:0000259" key="1">
    <source>
        <dbReference type="Pfam" id="PF00534"/>
    </source>
</evidence>
<dbReference type="RefSeq" id="WP_077449678.1">
    <property type="nucleotide sequence ID" value="NZ_FUGD01000140.1"/>
</dbReference>
<dbReference type="STRING" id="1945520.A1019T_02315"/>
<organism evidence="2 3">
    <name type="scientific">Psychrobacter pasteurii</name>
    <dbReference type="NCBI Taxonomy" id="1945520"/>
    <lineage>
        <taxon>Bacteria</taxon>
        <taxon>Pseudomonadati</taxon>
        <taxon>Pseudomonadota</taxon>
        <taxon>Gammaproteobacteria</taxon>
        <taxon>Moraxellales</taxon>
        <taxon>Moraxellaceae</taxon>
        <taxon>Psychrobacter</taxon>
    </lineage>
</organism>
<evidence type="ECO:0000313" key="2">
    <source>
        <dbReference type="EMBL" id="SJM38325.1"/>
    </source>
</evidence>
<keyword evidence="3" id="KW-1185">Reference proteome</keyword>
<proteinExistence type="predicted"/>
<dbReference type="PANTHER" id="PTHR12526">
    <property type="entry name" value="GLYCOSYLTRANSFERASE"/>
    <property type="match status" value="1"/>
</dbReference>
<feature type="domain" description="Glycosyl transferase family 1" evidence="1">
    <location>
        <begin position="193"/>
        <end position="329"/>
    </location>
</feature>
<dbReference type="GO" id="GO:1901135">
    <property type="term" value="P:carbohydrate derivative metabolic process"/>
    <property type="evidence" value="ECO:0007669"/>
    <property type="project" value="UniProtKB-ARBA"/>
</dbReference>
<dbReference type="EMBL" id="FUGD01000140">
    <property type="protein sequence ID" value="SJM38325.1"/>
    <property type="molecule type" value="Genomic_DNA"/>
</dbReference>
<name>A0A1R4EIH8_9GAMM</name>